<dbReference type="EMBL" id="OCYS01000073">
    <property type="protein sequence ID" value="SON85327.1"/>
    <property type="molecule type" value="Genomic_DNA"/>
</dbReference>
<gene>
    <name evidence="2" type="ORF">XAP6984_250116</name>
    <name evidence="3" type="ORF">XAP7430_200054</name>
</gene>
<reference evidence="4 5" key="1">
    <citation type="submission" date="2017-10" db="EMBL/GenBank/DDBJ databases">
        <authorList>
            <person name="Regsiter A."/>
            <person name="William W."/>
        </authorList>
    </citation>
    <scope>NUCLEOTIDE SEQUENCE [LARGE SCALE GENOMIC DNA]</scope>
    <source>
        <strain evidence="2 5">CFBP6984</strain>
        <strain evidence="3 4">CFBP7430</strain>
    </source>
</reference>
<evidence type="ECO:0008006" key="6">
    <source>
        <dbReference type="Google" id="ProtNLM"/>
    </source>
</evidence>
<evidence type="ECO:0000313" key="4">
    <source>
        <dbReference type="Proteomes" id="UP000234166"/>
    </source>
</evidence>
<name>A0AB38DX03_XANCH</name>
<accession>A0AB38DX03</accession>
<evidence type="ECO:0000313" key="3">
    <source>
        <dbReference type="EMBL" id="SON85327.1"/>
    </source>
</evidence>
<organism evidence="3 4">
    <name type="scientific">Xanthomonas campestris pv. phaseoli</name>
    <dbReference type="NCBI Taxonomy" id="317013"/>
    <lineage>
        <taxon>Bacteria</taxon>
        <taxon>Pseudomonadati</taxon>
        <taxon>Pseudomonadota</taxon>
        <taxon>Gammaproteobacteria</taxon>
        <taxon>Lysobacterales</taxon>
        <taxon>Lysobacteraceae</taxon>
        <taxon>Xanthomonas</taxon>
    </lineage>
</organism>
<evidence type="ECO:0000313" key="5">
    <source>
        <dbReference type="Proteomes" id="UP000234181"/>
    </source>
</evidence>
<feature type="signal peptide" evidence="1">
    <location>
        <begin position="1"/>
        <end position="28"/>
    </location>
</feature>
<proteinExistence type="predicted"/>
<dbReference type="Proteomes" id="UP000234166">
    <property type="component" value="Unassembled WGS sequence"/>
</dbReference>
<dbReference type="AlphaFoldDB" id="A0AB38DX03"/>
<comment type="caution">
    <text evidence="3">The sequence shown here is derived from an EMBL/GenBank/DDBJ whole genome shotgun (WGS) entry which is preliminary data.</text>
</comment>
<sequence length="152" mass="15819">MKTRSWICRTAWLTLALSQGMLVAPVMAESARHGTIAALEPIENKGDNVPERTKRLKNAASNFGGMAGSFLGLTANSPLGAEAGAAAGTYAGTQVGEKVISNGAASHYMLKIRFDNKSQVIVTKPSAEVSGLAVGSRVSVTGKGEDMRIIAE</sequence>
<feature type="chain" id="PRO_5044274829" description="Secreted protein" evidence="1">
    <location>
        <begin position="29"/>
        <end position="152"/>
    </location>
</feature>
<dbReference type="EMBL" id="OCYT01000079">
    <property type="protein sequence ID" value="SON78381.1"/>
    <property type="molecule type" value="Genomic_DNA"/>
</dbReference>
<dbReference type="Proteomes" id="UP000234181">
    <property type="component" value="Unassembled WGS sequence"/>
</dbReference>
<keyword evidence="1" id="KW-0732">Signal</keyword>
<keyword evidence="5" id="KW-1185">Reference proteome</keyword>
<protein>
    <recommendedName>
        <fullName evidence="6">Secreted protein</fullName>
    </recommendedName>
</protein>
<evidence type="ECO:0000313" key="2">
    <source>
        <dbReference type="EMBL" id="SON78381.1"/>
    </source>
</evidence>
<evidence type="ECO:0000256" key="1">
    <source>
        <dbReference type="SAM" id="SignalP"/>
    </source>
</evidence>